<keyword evidence="5" id="KW-1185">Reference proteome</keyword>
<dbReference type="PANTHER" id="PTHR19303">
    <property type="entry name" value="TRANSPOSON"/>
    <property type="match status" value="1"/>
</dbReference>
<reference evidence="4 5" key="1">
    <citation type="journal article" date="2009" name="Nature">
        <title>Evolution of pathogenicity and sexual reproduction in eight Candida genomes.</title>
        <authorList>
            <person name="Butler G."/>
            <person name="Rasmussen M.D."/>
            <person name="Lin M.F."/>
            <person name="Santos M.A."/>
            <person name="Sakthikumar S."/>
            <person name="Munro C.A."/>
            <person name="Rheinbay E."/>
            <person name="Grabherr M."/>
            <person name="Forche A."/>
            <person name="Reedy J.L."/>
            <person name="Agrafioti I."/>
            <person name="Arnaud M.B."/>
            <person name="Bates S."/>
            <person name="Brown A.J."/>
            <person name="Brunke S."/>
            <person name="Costanzo M.C."/>
            <person name="Fitzpatrick D.A."/>
            <person name="de Groot P.W."/>
            <person name="Harris D."/>
            <person name="Hoyer L.L."/>
            <person name="Hube B."/>
            <person name="Klis F.M."/>
            <person name="Kodira C."/>
            <person name="Lennard N."/>
            <person name="Logue M.E."/>
            <person name="Martin R."/>
            <person name="Neiman A.M."/>
            <person name="Nikolaou E."/>
            <person name="Quail M.A."/>
            <person name="Quinn J."/>
            <person name="Santos M.C."/>
            <person name="Schmitzberger F.F."/>
            <person name="Sherlock G."/>
            <person name="Shah P."/>
            <person name="Silverstein K.A."/>
            <person name="Skrzypek M.S."/>
            <person name="Soll D."/>
            <person name="Staggs R."/>
            <person name="Stansfield I."/>
            <person name="Stumpf M.P."/>
            <person name="Sudbery P.E."/>
            <person name="Srikantha T."/>
            <person name="Zeng Q."/>
            <person name="Berman J."/>
            <person name="Berriman M."/>
            <person name="Heitman J."/>
            <person name="Gow N.A."/>
            <person name="Lorenz M.C."/>
            <person name="Birren B.W."/>
            <person name="Kellis M."/>
            <person name="Cuomo C.A."/>
        </authorList>
    </citation>
    <scope>NUCLEOTIDE SEQUENCE [LARGE SCALE GENOMIC DNA]</scope>
    <source>
        <strain evidence="5">ATCC MYA-3404 / T1</strain>
    </source>
</reference>
<dbReference type="PROSITE" id="PS51253">
    <property type="entry name" value="HTH_CENPB"/>
    <property type="match status" value="1"/>
</dbReference>
<keyword evidence="2" id="KW-0175">Coiled coil</keyword>
<evidence type="ECO:0000256" key="1">
    <source>
        <dbReference type="ARBA" id="ARBA00023125"/>
    </source>
</evidence>
<dbReference type="SMART" id="SM00674">
    <property type="entry name" value="CENPB"/>
    <property type="match status" value="1"/>
</dbReference>
<evidence type="ECO:0000313" key="4">
    <source>
        <dbReference type="EMBL" id="EER32972.1"/>
    </source>
</evidence>
<organism evidence="4 5">
    <name type="scientific">Candida tropicalis (strain ATCC MYA-3404 / T1)</name>
    <name type="common">Yeast</name>
    <dbReference type="NCBI Taxonomy" id="294747"/>
    <lineage>
        <taxon>Eukaryota</taxon>
        <taxon>Fungi</taxon>
        <taxon>Dikarya</taxon>
        <taxon>Ascomycota</taxon>
        <taxon>Saccharomycotina</taxon>
        <taxon>Pichiomycetes</taxon>
        <taxon>Debaryomycetaceae</taxon>
        <taxon>Candida/Lodderomyces clade</taxon>
        <taxon>Candida</taxon>
    </lineage>
</organism>
<name>C5MBF5_CANTT</name>
<dbReference type="KEGG" id="ctp:CTRG_03397"/>
<dbReference type="HOGENOM" id="CLU_496055_0_0_1"/>
<dbReference type="RefSeq" id="XP_002549100.1">
    <property type="nucleotide sequence ID" value="XM_002549054.1"/>
</dbReference>
<dbReference type="AlphaFoldDB" id="C5MBF5"/>
<dbReference type="eggNOG" id="KOG3105">
    <property type="taxonomic scope" value="Eukaryota"/>
</dbReference>
<dbReference type="Gene3D" id="3.30.420.10">
    <property type="entry name" value="Ribonuclease H-like superfamily/Ribonuclease H"/>
    <property type="match status" value="1"/>
</dbReference>
<evidence type="ECO:0000256" key="2">
    <source>
        <dbReference type="SAM" id="Coils"/>
    </source>
</evidence>
<dbReference type="Pfam" id="PF03221">
    <property type="entry name" value="HTH_Tnp_Tc5"/>
    <property type="match status" value="1"/>
</dbReference>
<proteinExistence type="predicted"/>
<keyword evidence="1" id="KW-0238">DNA-binding</keyword>
<dbReference type="GO" id="GO:0003677">
    <property type="term" value="F:DNA binding"/>
    <property type="evidence" value="ECO:0007669"/>
    <property type="project" value="UniProtKB-KW"/>
</dbReference>
<dbReference type="EMBL" id="GG692398">
    <property type="protein sequence ID" value="EER32972.1"/>
    <property type="molecule type" value="Genomic_DNA"/>
</dbReference>
<dbReference type="InterPro" id="IPR036397">
    <property type="entry name" value="RNaseH_sf"/>
</dbReference>
<feature type="domain" description="HTH CENPB-type" evidence="3">
    <location>
        <begin position="63"/>
        <end position="133"/>
    </location>
</feature>
<dbReference type="GeneID" id="8301992"/>
<sequence length="549" mass="63510">MTRPEKNKQYPDEEMHEAILEGKVFLAHQKHPILKPIAEQHHIPYTTFLQRLARADENGNVPNRNENRQKLTPAQEDQLIQYVVDRIYSGRETTKSQFMEMVNRIGKHDSPDFSVGEKWYTMFMKRQNIIEYNEEGYFELIGVKETSYDVIKDWTERYHKVVVEGNVKPCNIYNMDEINVRIAKKRGRKLFKLKEKGPRKTERLAGTSYVTVVETISMSGAKLTPKAIFASKNELLSWYDADNIPHFNFDISNSGWITKDLACDWLKRIFIPESGAGNVKDPVVLILEDYSAHKTPEFMTICEQNNIKLLFLPSNTSHLTQPLDECPFAIIENKYSVKVSKKVRNVETRGITKNEFIKIYNEARESTLTESMIKKAWEQVGLFGNNYDILFNNVTVINNPNSSVNSPFEEFGTNNVGTMMMDKLSFSAESSDVETIRKSMGIVEPRPIVQFYRFMKYIDGLRSERAELEKQLENKIEETVELIAEDPEAIDMESTSSSPISDDIGLEVDNNLEEETKTSEKRKEFVQMLKETLLTDNKRMKLSNHRDSI</sequence>
<dbReference type="InterPro" id="IPR006600">
    <property type="entry name" value="HTH_CenpB_DNA-bd_dom"/>
</dbReference>
<gene>
    <name evidence="4" type="ORF">CTRG_03397</name>
</gene>
<dbReference type="Proteomes" id="UP000002037">
    <property type="component" value="Unassembled WGS sequence"/>
</dbReference>
<dbReference type="PANTHER" id="PTHR19303:SF74">
    <property type="entry name" value="POGO TRANSPOSABLE ELEMENT WITH KRAB DOMAIN"/>
    <property type="match status" value="1"/>
</dbReference>
<dbReference type="VEuPathDB" id="FungiDB:CTRG_03397"/>
<dbReference type="Pfam" id="PF03184">
    <property type="entry name" value="DDE_1"/>
    <property type="match status" value="1"/>
</dbReference>
<evidence type="ECO:0000313" key="5">
    <source>
        <dbReference type="Proteomes" id="UP000002037"/>
    </source>
</evidence>
<dbReference type="InterPro" id="IPR004875">
    <property type="entry name" value="DDE_SF_endonuclease_dom"/>
</dbReference>
<dbReference type="InterPro" id="IPR050863">
    <property type="entry name" value="CenT-Element_Derived"/>
</dbReference>
<dbReference type="GO" id="GO:0005634">
    <property type="term" value="C:nucleus"/>
    <property type="evidence" value="ECO:0007669"/>
    <property type="project" value="TreeGrafter"/>
</dbReference>
<evidence type="ECO:0000259" key="3">
    <source>
        <dbReference type="PROSITE" id="PS51253"/>
    </source>
</evidence>
<protein>
    <recommendedName>
        <fullName evidence="3">HTH CENPB-type domain-containing protein</fullName>
    </recommendedName>
</protein>
<accession>C5MBF5</accession>
<dbReference type="OrthoDB" id="4033386at2759"/>
<feature type="coiled-coil region" evidence="2">
    <location>
        <begin position="458"/>
        <end position="485"/>
    </location>
</feature>